<evidence type="ECO:0000256" key="1">
    <source>
        <dbReference type="SAM" id="MobiDB-lite"/>
    </source>
</evidence>
<evidence type="ECO:0000313" key="3">
    <source>
        <dbReference type="Proteomes" id="UP001501444"/>
    </source>
</evidence>
<feature type="region of interest" description="Disordered" evidence="1">
    <location>
        <begin position="19"/>
        <end position="45"/>
    </location>
</feature>
<dbReference type="RefSeq" id="WP_344612812.1">
    <property type="nucleotide sequence ID" value="NZ_BAAARV010000023.1"/>
</dbReference>
<accession>A0ABN3G3R5</accession>
<keyword evidence="3" id="KW-1185">Reference proteome</keyword>
<name>A0ABN3G3R5_9ACTN</name>
<organism evidence="2 3">
    <name type="scientific">Dactylosporangium salmoneum</name>
    <dbReference type="NCBI Taxonomy" id="53361"/>
    <lineage>
        <taxon>Bacteria</taxon>
        <taxon>Bacillati</taxon>
        <taxon>Actinomycetota</taxon>
        <taxon>Actinomycetes</taxon>
        <taxon>Micromonosporales</taxon>
        <taxon>Micromonosporaceae</taxon>
        <taxon>Dactylosporangium</taxon>
    </lineage>
</organism>
<reference evidence="2 3" key="1">
    <citation type="journal article" date="2019" name="Int. J. Syst. Evol. Microbiol.">
        <title>The Global Catalogue of Microorganisms (GCM) 10K type strain sequencing project: providing services to taxonomists for standard genome sequencing and annotation.</title>
        <authorList>
            <consortium name="The Broad Institute Genomics Platform"/>
            <consortium name="The Broad Institute Genome Sequencing Center for Infectious Disease"/>
            <person name="Wu L."/>
            <person name="Ma J."/>
        </authorList>
    </citation>
    <scope>NUCLEOTIDE SEQUENCE [LARGE SCALE GENOMIC DNA]</scope>
    <source>
        <strain evidence="2 3">JCM 3272</strain>
    </source>
</reference>
<dbReference type="EMBL" id="BAAARV010000023">
    <property type="protein sequence ID" value="GAA2343470.1"/>
    <property type="molecule type" value="Genomic_DNA"/>
</dbReference>
<protein>
    <submittedName>
        <fullName evidence="2">Uncharacterized protein</fullName>
    </submittedName>
</protein>
<dbReference type="Proteomes" id="UP001501444">
    <property type="component" value="Unassembled WGS sequence"/>
</dbReference>
<evidence type="ECO:0000313" key="2">
    <source>
        <dbReference type="EMBL" id="GAA2343470.1"/>
    </source>
</evidence>
<gene>
    <name evidence="2" type="ORF">GCM10010170_028410</name>
</gene>
<comment type="caution">
    <text evidence="2">The sequence shown here is derived from an EMBL/GenBank/DDBJ whole genome shotgun (WGS) entry which is preliminary data.</text>
</comment>
<sequence>MLVLLCSVGGVAAFVAVSDRRTDSSATGEDGDKASSKPSSPPKPMSVAEYQAILTEVDSLLGPAWQKVAGATNRTTTSEAATALAQATKDSESRLAYVTAPPEAKGGHEHLMRAFASAGNGFSDLALTVQRGDVCASSSAVAQVTGSVAANEVREAVKAFGTTFTFGAWLPAPAAQQDRKLANGTYVKKGTLNGSGEFTINNGGGDTDVVVSLVPKGTKVTATTVYISAGQTFKVKRVRDGSYDVYLATGADWDAGVAGFTRNCDLSKFTDPIDFKTTSRQYTTWEITLKASVGGNAHTDSVDPADFPQ</sequence>
<proteinExistence type="predicted"/>